<dbReference type="GO" id="GO:0005634">
    <property type="term" value="C:nucleus"/>
    <property type="evidence" value="ECO:0007669"/>
    <property type="project" value="UniProtKB-SubCell"/>
</dbReference>
<dbReference type="InterPro" id="IPR036236">
    <property type="entry name" value="Znf_C2H2_sf"/>
</dbReference>
<dbReference type="Gene3D" id="3.30.160.60">
    <property type="entry name" value="Classic Zinc Finger"/>
    <property type="match status" value="4"/>
</dbReference>
<dbReference type="AlphaFoldDB" id="A0A034W7I9"/>
<evidence type="ECO:0000256" key="3">
    <source>
        <dbReference type="ARBA" id="ARBA00022737"/>
    </source>
</evidence>
<feature type="domain" description="C2H2-type" evidence="12">
    <location>
        <begin position="556"/>
        <end position="584"/>
    </location>
</feature>
<proteinExistence type="predicted"/>
<evidence type="ECO:0000256" key="7">
    <source>
        <dbReference type="ARBA" id="ARBA00023125"/>
    </source>
</evidence>
<feature type="domain" description="C2H2-type" evidence="12">
    <location>
        <begin position="443"/>
        <end position="470"/>
    </location>
</feature>
<feature type="domain" description="MADF" evidence="13">
    <location>
        <begin position="281"/>
        <end position="376"/>
    </location>
</feature>
<keyword evidence="4 10" id="KW-0863">Zinc-finger</keyword>
<accession>A0A034W7I9</accession>
<dbReference type="SMART" id="SM00355">
    <property type="entry name" value="ZnF_C2H2"/>
    <property type="match status" value="8"/>
</dbReference>
<feature type="region of interest" description="Disordered" evidence="11">
    <location>
        <begin position="93"/>
        <end position="148"/>
    </location>
</feature>
<name>A0A034W7I9_BACDO</name>
<feature type="region of interest" description="Disordered" evidence="11">
    <location>
        <begin position="583"/>
        <end position="603"/>
    </location>
</feature>
<feature type="domain" description="MADF" evidence="13">
    <location>
        <begin position="157"/>
        <end position="254"/>
    </location>
</feature>
<evidence type="ECO:0000259" key="12">
    <source>
        <dbReference type="PROSITE" id="PS50157"/>
    </source>
</evidence>
<evidence type="ECO:0000256" key="2">
    <source>
        <dbReference type="ARBA" id="ARBA00022723"/>
    </source>
</evidence>
<keyword evidence="3" id="KW-0677">Repeat</keyword>
<dbReference type="SMART" id="SM00595">
    <property type="entry name" value="MADF"/>
    <property type="match status" value="2"/>
</dbReference>
<keyword evidence="2" id="KW-0479">Metal-binding</keyword>
<dbReference type="PROSITE" id="PS51029">
    <property type="entry name" value="MADF"/>
    <property type="match status" value="2"/>
</dbReference>
<dbReference type="FunFam" id="3.30.160.60:FF:000446">
    <property type="entry name" value="Zinc finger protein"/>
    <property type="match status" value="2"/>
</dbReference>
<dbReference type="Pfam" id="PF00096">
    <property type="entry name" value="zf-C2H2"/>
    <property type="match status" value="1"/>
</dbReference>
<evidence type="ECO:0000256" key="11">
    <source>
        <dbReference type="SAM" id="MobiDB-lite"/>
    </source>
</evidence>
<evidence type="ECO:0000256" key="8">
    <source>
        <dbReference type="ARBA" id="ARBA00023163"/>
    </source>
</evidence>
<dbReference type="GO" id="GO:0010468">
    <property type="term" value="P:regulation of gene expression"/>
    <property type="evidence" value="ECO:0007669"/>
    <property type="project" value="TreeGrafter"/>
</dbReference>
<dbReference type="InterPro" id="IPR013087">
    <property type="entry name" value="Znf_C2H2_type"/>
</dbReference>
<organism evidence="14">
    <name type="scientific">Bactrocera dorsalis</name>
    <name type="common">Oriental fruit fly</name>
    <name type="synonym">Dacus dorsalis</name>
    <dbReference type="NCBI Taxonomy" id="27457"/>
    <lineage>
        <taxon>Eukaryota</taxon>
        <taxon>Metazoa</taxon>
        <taxon>Ecdysozoa</taxon>
        <taxon>Arthropoda</taxon>
        <taxon>Hexapoda</taxon>
        <taxon>Insecta</taxon>
        <taxon>Pterygota</taxon>
        <taxon>Neoptera</taxon>
        <taxon>Endopterygota</taxon>
        <taxon>Diptera</taxon>
        <taxon>Brachycera</taxon>
        <taxon>Muscomorpha</taxon>
        <taxon>Tephritoidea</taxon>
        <taxon>Tephritidae</taxon>
        <taxon>Bactrocera</taxon>
        <taxon>Bactrocera</taxon>
    </lineage>
</organism>
<sequence length="618" mass="72234">MNICGSVFVSKDVLNFALKCLYCEEDINEWESFVNHIQSLHNSDLEEPCIDPIVELDYKENNALEWLKDEVMPSTDGDHWDENVDALKVEVPSDGEACKTEPTEDPVSDNAGDHSYDDDNDSNSDSDSSQEYLEKNKQKTPKKFKPSFYRNNKNTNVFIEMYEKSPCLWNPNDENYNNNTERSKCKTEMIQGMEQRCQITLTYKKLWECFRELHMLYKTVGEAIEKKSGSRYKKLSPTVLGYYEKCSFLSVALDGFLDIFEDTPNTVTNISFASKNTITIAFIDTYERFPSLYDYKHPDYYQQAKRRQTYKDMADILRIEQNVEFTDDDIFKGIEYMRQWYFKLKKRLGKNLKFESLTKAAQHYVEKLAFLTRRSRGEKRFDTDLPCTECDELFKTNADRQAHLHTVHNIGELPYKCDLCDKSFTNKPALNGHKRRFHTEKIHKCEFCDKIYAIPADLRNHMGIHTGHKPYICELCGKGFRNRTKLRFHNDAIHLKIRAFKCTMCPKDFLKARDLQDHIKAHLNIRDKICDTCGKDFTSAHGLHRHKQLHAEVKKYACKFCEKRFYQFVGLNSHMKHRHGIYKNGGKKSDKIPHTEPLPQTSTTNMLSSVVPNIFGNV</sequence>
<dbReference type="OrthoDB" id="6077919at2759"/>
<evidence type="ECO:0000259" key="13">
    <source>
        <dbReference type="PROSITE" id="PS51029"/>
    </source>
</evidence>
<dbReference type="Pfam" id="PF13912">
    <property type="entry name" value="zf-C2H2_6"/>
    <property type="match status" value="1"/>
</dbReference>
<evidence type="ECO:0000256" key="6">
    <source>
        <dbReference type="ARBA" id="ARBA00023015"/>
    </source>
</evidence>
<feature type="domain" description="C2H2-type" evidence="12">
    <location>
        <begin position="415"/>
        <end position="443"/>
    </location>
</feature>
<evidence type="ECO:0000313" key="14">
    <source>
        <dbReference type="EMBL" id="JAC49713.1"/>
    </source>
</evidence>
<reference evidence="14" key="1">
    <citation type="journal article" date="2014" name="BMC Genomics">
        <title>Characterizing the developmental transcriptome of the oriental fruit fly, Bactrocera dorsalis (Diptera: Tephritidae) through comparative genomic analysis with Drosophila melanogaster utilizing modENCODE datasets.</title>
        <authorList>
            <person name="Geib S.M."/>
            <person name="Calla B."/>
            <person name="Hall B."/>
            <person name="Hou S."/>
            <person name="Manoukis N.C."/>
        </authorList>
    </citation>
    <scope>NUCLEOTIDE SEQUENCE</scope>
    <source>
        <strain evidence="14">Punador</strain>
    </source>
</reference>
<dbReference type="InterPro" id="IPR050331">
    <property type="entry name" value="Zinc_finger"/>
</dbReference>
<dbReference type="PANTHER" id="PTHR16515">
    <property type="entry name" value="PR DOMAIN ZINC FINGER PROTEIN"/>
    <property type="match status" value="1"/>
</dbReference>
<dbReference type="GO" id="GO:0008270">
    <property type="term" value="F:zinc ion binding"/>
    <property type="evidence" value="ECO:0007669"/>
    <property type="project" value="UniProtKB-KW"/>
</dbReference>
<dbReference type="EMBL" id="GAKP01009239">
    <property type="protein sequence ID" value="JAC49713.1"/>
    <property type="molecule type" value="Transcribed_RNA"/>
</dbReference>
<feature type="domain" description="C2H2-type" evidence="12">
    <location>
        <begin position="500"/>
        <end position="527"/>
    </location>
</feature>
<dbReference type="GO" id="GO:0003677">
    <property type="term" value="F:DNA binding"/>
    <property type="evidence" value="ECO:0007669"/>
    <property type="project" value="UniProtKB-KW"/>
</dbReference>
<protein>
    <submittedName>
        <fullName evidence="14">Zinc finger protein 227</fullName>
    </submittedName>
</protein>
<dbReference type="SUPFAM" id="SSF57667">
    <property type="entry name" value="beta-beta-alpha zinc fingers"/>
    <property type="match status" value="3"/>
</dbReference>
<evidence type="ECO:0000256" key="1">
    <source>
        <dbReference type="ARBA" id="ARBA00004123"/>
    </source>
</evidence>
<dbReference type="PROSITE" id="PS00028">
    <property type="entry name" value="ZINC_FINGER_C2H2_1"/>
    <property type="match status" value="7"/>
</dbReference>
<dbReference type="InterPro" id="IPR006578">
    <property type="entry name" value="MADF-dom"/>
</dbReference>
<dbReference type="Pfam" id="PF10545">
    <property type="entry name" value="MADF_DNA_bdg"/>
    <property type="match status" value="2"/>
</dbReference>
<evidence type="ECO:0000256" key="10">
    <source>
        <dbReference type="PROSITE-ProRule" id="PRU00042"/>
    </source>
</evidence>
<gene>
    <name evidence="14" type="primary">ZN227</name>
</gene>
<comment type="subcellular location">
    <subcellularLocation>
        <location evidence="1">Nucleus</location>
    </subcellularLocation>
</comment>
<dbReference type="PANTHER" id="PTHR16515:SF49">
    <property type="entry name" value="GASTRULA ZINC FINGER PROTEIN XLCGF49.1-LIKE-RELATED"/>
    <property type="match status" value="1"/>
</dbReference>
<evidence type="ECO:0000256" key="9">
    <source>
        <dbReference type="ARBA" id="ARBA00023242"/>
    </source>
</evidence>
<keyword evidence="7" id="KW-0238">DNA-binding</keyword>
<keyword evidence="6" id="KW-0805">Transcription regulation</keyword>
<feature type="domain" description="C2H2-type" evidence="12">
    <location>
        <begin position="471"/>
        <end position="499"/>
    </location>
</feature>
<evidence type="ECO:0000256" key="4">
    <source>
        <dbReference type="ARBA" id="ARBA00022771"/>
    </source>
</evidence>
<keyword evidence="5" id="KW-0862">Zinc</keyword>
<dbReference type="PROSITE" id="PS50157">
    <property type="entry name" value="ZINC_FINGER_C2H2_2"/>
    <property type="match status" value="6"/>
</dbReference>
<evidence type="ECO:0000256" key="5">
    <source>
        <dbReference type="ARBA" id="ARBA00022833"/>
    </source>
</evidence>
<keyword evidence="9" id="KW-0539">Nucleus</keyword>
<feature type="domain" description="C2H2-type" evidence="12">
    <location>
        <begin position="528"/>
        <end position="555"/>
    </location>
</feature>
<keyword evidence="8" id="KW-0804">Transcription</keyword>